<dbReference type="EMBL" id="AP020327">
    <property type="protein sequence ID" value="BBN50936.1"/>
    <property type="molecule type" value="Genomic_DNA"/>
</dbReference>
<reference evidence="1 2" key="1">
    <citation type="submission" date="2019-09" db="EMBL/GenBank/DDBJ databases">
        <title>Complete genome sequence of Mycobacterium avium subsp. hominissuis strain JP-H-1.</title>
        <authorList>
            <person name="Kinoshita Y."/>
            <person name="Niwa H."/>
            <person name="Uchida-Fujii E."/>
            <person name="Nukada T."/>
        </authorList>
    </citation>
    <scope>NUCLEOTIDE SEQUENCE [LARGE SCALE GENOMIC DNA]</scope>
    <source>
        <strain evidence="1 2">JP-H-1</strain>
        <plasmid evidence="1 2">p1-JPH1</plasmid>
    </source>
</reference>
<geneLocation type="plasmid" evidence="1 2">
    <name>p1-JPH1</name>
</geneLocation>
<sequence length="86" mass="9189">MTTMTTAPRIFVFNSPAAEHLMEMTVDYYRECRLAGAGSVEVQLPDRSAVIISATRYLPADVDVAAIVTNGVLQVLCTARVASGPS</sequence>
<name>A0AAI8STN1_MYCAV</name>
<keyword evidence="1" id="KW-0614">Plasmid</keyword>
<protein>
    <submittedName>
        <fullName evidence="1">Uncharacterized protein</fullName>
    </submittedName>
</protein>
<evidence type="ECO:0000313" key="2">
    <source>
        <dbReference type="Proteomes" id="UP000327362"/>
    </source>
</evidence>
<accession>A0AAI8STN1</accession>
<dbReference type="RefSeq" id="WP_232060695.1">
    <property type="nucleotide sequence ID" value="NZ_AP020327.1"/>
</dbReference>
<evidence type="ECO:0000313" key="1">
    <source>
        <dbReference type="EMBL" id="BBN50936.1"/>
    </source>
</evidence>
<dbReference type="Proteomes" id="UP000327362">
    <property type="component" value="Plasmid p1-JPH1"/>
</dbReference>
<proteinExistence type="predicted"/>
<organism evidence="1 2">
    <name type="scientific">Mycobacterium avium subsp. hominissuis</name>
    <dbReference type="NCBI Taxonomy" id="439334"/>
    <lineage>
        <taxon>Bacteria</taxon>
        <taxon>Bacillati</taxon>
        <taxon>Actinomycetota</taxon>
        <taxon>Actinomycetes</taxon>
        <taxon>Mycobacteriales</taxon>
        <taxon>Mycobacteriaceae</taxon>
        <taxon>Mycobacterium</taxon>
        <taxon>Mycobacterium avium complex (MAC)</taxon>
    </lineage>
</organism>
<gene>
    <name evidence="1" type="ORF">JPH1_54110</name>
</gene>
<dbReference type="AlphaFoldDB" id="A0AAI8STN1"/>